<feature type="domain" description="TonB-dependent receptor plug" evidence="2">
    <location>
        <begin position="2"/>
        <end position="114"/>
    </location>
</feature>
<evidence type="ECO:0000259" key="2">
    <source>
        <dbReference type="Pfam" id="PF07715"/>
    </source>
</evidence>
<dbReference type="Proteomes" id="UP001528411">
    <property type="component" value="Unassembled WGS sequence"/>
</dbReference>
<keyword evidence="4" id="KW-1185">Reference proteome</keyword>
<comment type="caution">
    <text evidence="3">The sequence shown here is derived from an EMBL/GenBank/DDBJ whole genome shotgun (WGS) entry which is preliminary data.</text>
</comment>
<keyword evidence="1" id="KW-0472">Membrane</keyword>
<evidence type="ECO:0000256" key="1">
    <source>
        <dbReference type="PROSITE-ProRule" id="PRU01360"/>
    </source>
</evidence>
<protein>
    <submittedName>
        <fullName evidence="3">TonB-dependent receptor plug domain-containing protein</fullName>
    </submittedName>
</protein>
<accession>A0ABT5FCI2</accession>
<comment type="similarity">
    <text evidence="1">Belongs to the TonB-dependent receptor family.</text>
</comment>
<proteinExistence type="inferred from homology"/>
<dbReference type="PANTHER" id="PTHR47234:SF1">
    <property type="entry name" value="TONB-DEPENDENT RECEPTOR"/>
    <property type="match status" value="1"/>
</dbReference>
<dbReference type="RefSeq" id="WP_272180320.1">
    <property type="nucleotide sequence ID" value="NZ_JAQOMS010000002.1"/>
</dbReference>
<dbReference type="PANTHER" id="PTHR47234">
    <property type="match status" value="1"/>
</dbReference>
<sequence>MTIIDEEEMKAKGLLTIADVIESLSENSGYSEGDSGNLLSGFTVGAQEANFRGLGTGRTLVLINGRRVADYPLPFGGEQNGVDLGSIPRGAIARVEYLSSGASAIYGSDAVGGVLNFITKRDMEQTSISGYIGGYEEGYGGTGNISFISGNAWSKGSLTYGIEAFTSKSTSADEVPYLQDRRYTTTAISAAEYRSGQIPQDNPYVSPDMACEDMQGNMTASESTGDVGKQACTYDGSEGIAMNSDYDKVSFFLDGRYDFTNDVTGFATLLVSSAQAKSSNPSLNWNGYVYGERGLRSDRLYVSRRSFAPDLGYSESEYNMDVVTGVVGVEGIFEMFNEDWLWDVSISNSRYDQTQTSDALKKKLLKRGCLKVVNIIQKSLKQLMKSTMTFLMMPLSVIFLETLLRIEIY</sequence>
<dbReference type="InterPro" id="IPR037066">
    <property type="entry name" value="Plug_dom_sf"/>
</dbReference>
<keyword evidence="1" id="KW-1134">Transmembrane beta strand</keyword>
<keyword evidence="1" id="KW-0812">Transmembrane</keyword>
<dbReference type="Gene3D" id="2.170.130.10">
    <property type="entry name" value="TonB-dependent receptor, plug domain"/>
    <property type="match status" value="1"/>
</dbReference>
<dbReference type="InterPro" id="IPR012910">
    <property type="entry name" value="Plug_dom"/>
</dbReference>
<evidence type="ECO:0000313" key="3">
    <source>
        <dbReference type="EMBL" id="MDC2888744.1"/>
    </source>
</evidence>
<name>A0ABT5FCI2_9GAMM</name>
<keyword evidence="3" id="KW-0675">Receptor</keyword>
<dbReference type="EMBL" id="JAQOMS010000002">
    <property type="protein sequence ID" value="MDC2888744.1"/>
    <property type="molecule type" value="Genomic_DNA"/>
</dbReference>
<evidence type="ECO:0000313" key="4">
    <source>
        <dbReference type="Proteomes" id="UP001528411"/>
    </source>
</evidence>
<dbReference type="SUPFAM" id="SSF56935">
    <property type="entry name" value="Porins"/>
    <property type="match status" value="1"/>
</dbReference>
<dbReference type="Pfam" id="PF07715">
    <property type="entry name" value="Plug"/>
    <property type="match status" value="1"/>
</dbReference>
<reference evidence="3 4" key="1">
    <citation type="submission" date="2023-01" db="EMBL/GenBank/DDBJ databases">
        <title>Psychrosphaera sp. nov., isolated from marine algae.</title>
        <authorList>
            <person name="Bayburt H."/>
            <person name="Choi B.J."/>
            <person name="Kim J.M."/>
            <person name="Choi D.G."/>
            <person name="Jeon C.O."/>
        </authorList>
    </citation>
    <scope>NUCLEOTIDE SEQUENCE [LARGE SCALE GENOMIC DNA]</scope>
    <source>
        <strain evidence="3 4">G1-22</strain>
    </source>
</reference>
<gene>
    <name evidence="3" type="ORF">PN838_08145</name>
</gene>
<keyword evidence="1" id="KW-0813">Transport</keyword>
<organism evidence="3 4">
    <name type="scientific">Psychrosphaera algicola</name>
    <dbReference type="NCBI Taxonomy" id="3023714"/>
    <lineage>
        <taxon>Bacteria</taxon>
        <taxon>Pseudomonadati</taxon>
        <taxon>Pseudomonadota</taxon>
        <taxon>Gammaproteobacteria</taxon>
        <taxon>Alteromonadales</taxon>
        <taxon>Pseudoalteromonadaceae</taxon>
        <taxon>Psychrosphaera</taxon>
    </lineage>
</organism>
<dbReference type="InterPro" id="IPR039426">
    <property type="entry name" value="TonB-dep_rcpt-like"/>
</dbReference>
<comment type="subcellular location">
    <subcellularLocation>
        <location evidence="1">Cell outer membrane</location>
        <topology evidence="1">Multi-pass membrane protein</topology>
    </subcellularLocation>
</comment>
<dbReference type="PROSITE" id="PS52016">
    <property type="entry name" value="TONB_DEPENDENT_REC_3"/>
    <property type="match status" value="1"/>
</dbReference>
<keyword evidence="1" id="KW-0998">Cell outer membrane</keyword>